<accession>A0A2P2IJ04</accession>
<name>A0A2P2IJ04_RHIMU</name>
<proteinExistence type="predicted"/>
<protein>
    <submittedName>
        <fullName evidence="1">Uncharacterized protein MANES_06G060800</fullName>
    </submittedName>
</protein>
<evidence type="ECO:0000313" key="1">
    <source>
        <dbReference type="EMBL" id="MBW81205.1"/>
    </source>
</evidence>
<dbReference type="EMBL" id="GGEC01000722">
    <property type="protein sequence ID" value="MBW81205.1"/>
    <property type="molecule type" value="Transcribed_RNA"/>
</dbReference>
<organism evidence="1">
    <name type="scientific">Rhizophora mucronata</name>
    <name type="common">Asiatic mangrove</name>
    <dbReference type="NCBI Taxonomy" id="61149"/>
    <lineage>
        <taxon>Eukaryota</taxon>
        <taxon>Viridiplantae</taxon>
        <taxon>Streptophyta</taxon>
        <taxon>Embryophyta</taxon>
        <taxon>Tracheophyta</taxon>
        <taxon>Spermatophyta</taxon>
        <taxon>Magnoliopsida</taxon>
        <taxon>eudicotyledons</taxon>
        <taxon>Gunneridae</taxon>
        <taxon>Pentapetalae</taxon>
        <taxon>rosids</taxon>
        <taxon>fabids</taxon>
        <taxon>Malpighiales</taxon>
        <taxon>Rhizophoraceae</taxon>
        <taxon>Rhizophora</taxon>
    </lineage>
</organism>
<sequence>METLCFCPPLMLTPLSPISVRSWPGSKSRSCCNAVTSITFQYCWGSYVEPNNILSRTLALKIQET</sequence>
<dbReference type="AlphaFoldDB" id="A0A2P2IJ04"/>
<reference evidence="1" key="1">
    <citation type="submission" date="2018-02" db="EMBL/GenBank/DDBJ databases">
        <title>Rhizophora mucronata_Transcriptome.</title>
        <authorList>
            <person name="Meera S.P."/>
            <person name="Sreeshan A."/>
            <person name="Augustine A."/>
        </authorList>
    </citation>
    <scope>NUCLEOTIDE SEQUENCE</scope>
    <source>
        <tissue evidence="1">Leaf</tissue>
    </source>
</reference>